<gene>
    <name evidence="2" type="ORF">BKP35_05110</name>
</gene>
<comment type="caution">
    <text evidence="2">The sequence shown here is derived from an EMBL/GenBank/DDBJ whole genome shotgun (WGS) entry which is preliminary data.</text>
</comment>
<dbReference type="OrthoDB" id="1902994at2"/>
<dbReference type="InterPro" id="IPR038750">
    <property type="entry name" value="YczE/YyaS-like"/>
</dbReference>
<sequence length="211" mass="23006">MKKIGKSFLIYFIGIVVLTLGITLTIQSQLGTSPFDALLVGLFRTFGLTIGSWEIVVGSAMVLLNAIALKARPELLVILTSIITGFGIDTWLLLLGEWLIPNHLLEQVIFLLLGILFSAIGIAIYLESNFAPNPIDRSMVILTDKTGWSFGISRAIISIGLVMIALFFNGAVGIGTLLNALITGVIIQWLRPYVLVILYRRPVASKHATIK</sequence>
<reference evidence="2 3" key="1">
    <citation type="submission" date="2016-10" db="EMBL/GenBank/DDBJ databases">
        <title>Draft genome sequences of four alkaliphilic bacteria belonging to the Anaerobacillus genus.</title>
        <authorList>
            <person name="Bassil N.M."/>
            <person name="Lloyd J.R."/>
        </authorList>
    </citation>
    <scope>NUCLEOTIDE SEQUENCE [LARGE SCALE GENOMIC DNA]</scope>
    <source>
        <strain evidence="2 3">DSM 15340</strain>
    </source>
</reference>
<evidence type="ECO:0000256" key="1">
    <source>
        <dbReference type="SAM" id="Phobius"/>
    </source>
</evidence>
<evidence type="ECO:0000313" key="2">
    <source>
        <dbReference type="EMBL" id="OIJ15229.1"/>
    </source>
</evidence>
<proteinExistence type="predicted"/>
<feature type="transmembrane region" description="Helical" evidence="1">
    <location>
        <begin position="108"/>
        <end position="126"/>
    </location>
</feature>
<feature type="transmembrane region" description="Helical" evidence="1">
    <location>
        <begin position="46"/>
        <end position="68"/>
    </location>
</feature>
<dbReference type="RefSeq" id="WP_071312333.1">
    <property type="nucleotide sequence ID" value="NZ_MLQQ01000002.1"/>
</dbReference>
<evidence type="ECO:0000313" key="3">
    <source>
        <dbReference type="Proteomes" id="UP000180098"/>
    </source>
</evidence>
<organism evidence="2 3">
    <name type="scientific">Anaerobacillus arseniciselenatis</name>
    <dbReference type="NCBI Taxonomy" id="85682"/>
    <lineage>
        <taxon>Bacteria</taxon>
        <taxon>Bacillati</taxon>
        <taxon>Bacillota</taxon>
        <taxon>Bacilli</taxon>
        <taxon>Bacillales</taxon>
        <taxon>Bacillaceae</taxon>
        <taxon>Anaerobacillus</taxon>
    </lineage>
</organism>
<keyword evidence="1" id="KW-0472">Membrane</keyword>
<dbReference type="PANTHER" id="PTHR40078:SF1">
    <property type="entry name" value="INTEGRAL MEMBRANE PROTEIN"/>
    <property type="match status" value="1"/>
</dbReference>
<feature type="transmembrane region" description="Helical" evidence="1">
    <location>
        <begin position="174"/>
        <end position="199"/>
    </location>
</feature>
<protein>
    <recommendedName>
        <fullName evidence="4">YitT family protein</fullName>
    </recommendedName>
</protein>
<feature type="transmembrane region" description="Helical" evidence="1">
    <location>
        <begin position="75"/>
        <end position="96"/>
    </location>
</feature>
<name>A0A1S2LRS8_9BACI</name>
<keyword evidence="3" id="KW-1185">Reference proteome</keyword>
<dbReference type="Pfam" id="PF19700">
    <property type="entry name" value="DUF6198"/>
    <property type="match status" value="1"/>
</dbReference>
<evidence type="ECO:0008006" key="4">
    <source>
        <dbReference type="Google" id="ProtNLM"/>
    </source>
</evidence>
<keyword evidence="1" id="KW-0812">Transmembrane</keyword>
<accession>A0A1S2LRS8</accession>
<dbReference type="PANTHER" id="PTHR40078">
    <property type="entry name" value="INTEGRAL MEMBRANE PROTEIN-RELATED"/>
    <property type="match status" value="1"/>
</dbReference>
<dbReference type="EMBL" id="MLQQ01000002">
    <property type="protein sequence ID" value="OIJ15229.1"/>
    <property type="molecule type" value="Genomic_DNA"/>
</dbReference>
<dbReference type="AlphaFoldDB" id="A0A1S2LRS8"/>
<keyword evidence="1" id="KW-1133">Transmembrane helix</keyword>
<feature type="transmembrane region" description="Helical" evidence="1">
    <location>
        <begin position="147"/>
        <end position="168"/>
    </location>
</feature>
<dbReference type="Proteomes" id="UP000180098">
    <property type="component" value="Unassembled WGS sequence"/>
</dbReference>
<feature type="transmembrane region" description="Helical" evidence="1">
    <location>
        <begin position="7"/>
        <end position="26"/>
    </location>
</feature>